<organism evidence="5 6">
    <name type="scientific">Psychrosphaera saromensis</name>
    <dbReference type="NCBI Taxonomy" id="716813"/>
    <lineage>
        <taxon>Bacteria</taxon>
        <taxon>Pseudomonadati</taxon>
        <taxon>Pseudomonadota</taxon>
        <taxon>Gammaproteobacteria</taxon>
        <taxon>Alteromonadales</taxon>
        <taxon>Pseudoalteromonadaceae</taxon>
        <taxon>Psychrosphaera</taxon>
    </lineage>
</organism>
<evidence type="ECO:0000256" key="3">
    <source>
        <dbReference type="SAM" id="Coils"/>
    </source>
</evidence>
<reference evidence="5 6" key="1">
    <citation type="submission" date="2016-12" db="EMBL/GenBank/DDBJ databases">
        <title>Diversity of luminous bacteria.</title>
        <authorList>
            <person name="Yoshizawa S."/>
            <person name="Kogure K."/>
        </authorList>
    </citation>
    <scope>NUCLEOTIDE SEQUENCE [LARGE SCALE GENOMIC DNA]</scope>
    <source>
        <strain evidence="5 6">SA4-48</strain>
    </source>
</reference>
<sequence length="385" mass="43649">MSSKDVVFLIEDDKQYLDMYQQILDSEFNTVAFTSAKDALKKFKELAPKTILLDLNLPDINGIEFCEILFSEYCTNTDVDIIIVSGETDPLSKLTAFEAGVADYLTKPFDLQELVFKVKSSVQRKVKEQKLICDAAESQQLIYTTMEQASQYSQVMSFFKNLSKCKDIEDASKVFFESMQYFGLNTSIKFKLPQDTYFRSDGIEISPIEIDVYALLEPKGRLYMFTNRMIVNDEHVSFIIKNPPKDEHSLGQIRDYTAAMIEGLEAKILELHSQDGMGKAILELAENIGELKLGVGQHNKIINSVMTNVMLEIAGSYHSLEMTEPQELFLNKLIEAATEELSNAEEILVEIMNRLEGLKLQMEKVQDASVHKGLEIEDSGDVELF</sequence>
<name>A0A2S7UWJ4_9GAMM</name>
<dbReference type="Gene3D" id="3.40.50.2300">
    <property type="match status" value="1"/>
</dbReference>
<dbReference type="InterPro" id="IPR011006">
    <property type="entry name" value="CheY-like_superfamily"/>
</dbReference>
<dbReference type="PANTHER" id="PTHR44591:SF3">
    <property type="entry name" value="RESPONSE REGULATORY DOMAIN-CONTAINING PROTEIN"/>
    <property type="match status" value="1"/>
</dbReference>
<dbReference type="OrthoDB" id="9800897at2"/>
<evidence type="ECO:0000256" key="2">
    <source>
        <dbReference type="PROSITE-ProRule" id="PRU00169"/>
    </source>
</evidence>
<keyword evidence="6" id="KW-1185">Reference proteome</keyword>
<dbReference type="InterPro" id="IPR050595">
    <property type="entry name" value="Bact_response_regulator"/>
</dbReference>
<dbReference type="GO" id="GO:0000160">
    <property type="term" value="P:phosphorelay signal transduction system"/>
    <property type="evidence" value="ECO:0007669"/>
    <property type="project" value="InterPro"/>
</dbReference>
<proteinExistence type="predicted"/>
<evidence type="ECO:0000256" key="1">
    <source>
        <dbReference type="ARBA" id="ARBA00022553"/>
    </source>
</evidence>
<feature type="coiled-coil region" evidence="3">
    <location>
        <begin position="334"/>
        <end position="368"/>
    </location>
</feature>
<gene>
    <name evidence="5" type="ORF">BTO11_12050</name>
</gene>
<dbReference type="InterPro" id="IPR001789">
    <property type="entry name" value="Sig_transdc_resp-reg_receiver"/>
</dbReference>
<dbReference type="PANTHER" id="PTHR44591">
    <property type="entry name" value="STRESS RESPONSE REGULATOR PROTEIN 1"/>
    <property type="match status" value="1"/>
</dbReference>
<keyword evidence="3" id="KW-0175">Coiled coil</keyword>
<protein>
    <recommendedName>
        <fullName evidence="4">Response regulatory domain-containing protein</fullName>
    </recommendedName>
</protein>
<dbReference type="AlphaFoldDB" id="A0A2S7UWJ4"/>
<dbReference type="Pfam" id="PF00072">
    <property type="entry name" value="Response_reg"/>
    <property type="match status" value="1"/>
</dbReference>
<keyword evidence="1 2" id="KW-0597">Phosphoprotein</keyword>
<accession>A0A2S7UWJ4</accession>
<dbReference type="Proteomes" id="UP000239007">
    <property type="component" value="Unassembled WGS sequence"/>
</dbReference>
<dbReference type="PROSITE" id="PS50110">
    <property type="entry name" value="RESPONSE_REGULATORY"/>
    <property type="match status" value="1"/>
</dbReference>
<dbReference type="SMART" id="SM00448">
    <property type="entry name" value="REC"/>
    <property type="match status" value="1"/>
</dbReference>
<dbReference type="RefSeq" id="WP_105052828.1">
    <property type="nucleotide sequence ID" value="NZ_BMYG01000006.1"/>
</dbReference>
<feature type="modified residue" description="4-aspartylphosphate" evidence="2">
    <location>
        <position position="54"/>
    </location>
</feature>
<evidence type="ECO:0000313" key="6">
    <source>
        <dbReference type="Proteomes" id="UP000239007"/>
    </source>
</evidence>
<evidence type="ECO:0000313" key="5">
    <source>
        <dbReference type="EMBL" id="PQJ54313.1"/>
    </source>
</evidence>
<comment type="caution">
    <text evidence="5">The sequence shown here is derived from an EMBL/GenBank/DDBJ whole genome shotgun (WGS) entry which is preliminary data.</text>
</comment>
<dbReference type="EMBL" id="MSCH01000003">
    <property type="protein sequence ID" value="PQJ54313.1"/>
    <property type="molecule type" value="Genomic_DNA"/>
</dbReference>
<dbReference type="SUPFAM" id="SSF52172">
    <property type="entry name" value="CheY-like"/>
    <property type="match status" value="1"/>
</dbReference>
<evidence type="ECO:0000259" key="4">
    <source>
        <dbReference type="PROSITE" id="PS50110"/>
    </source>
</evidence>
<feature type="domain" description="Response regulatory" evidence="4">
    <location>
        <begin position="6"/>
        <end position="122"/>
    </location>
</feature>